<dbReference type="Proteomes" id="UP000576969">
    <property type="component" value="Unassembled WGS sequence"/>
</dbReference>
<accession>A0A7Y9KI28</accession>
<dbReference type="InterPro" id="IPR023871">
    <property type="entry name" value="MftE"/>
</dbReference>
<keyword evidence="4" id="KW-0862">Zinc</keyword>
<keyword evidence="2" id="KW-0479">Metal-binding</keyword>
<evidence type="ECO:0000256" key="4">
    <source>
        <dbReference type="ARBA" id="ARBA00022833"/>
    </source>
</evidence>
<evidence type="ECO:0000313" key="7">
    <source>
        <dbReference type="Proteomes" id="UP000576969"/>
    </source>
</evidence>
<dbReference type="Pfam" id="PF02633">
    <property type="entry name" value="Creatininase"/>
    <property type="match status" value="1"/>
</dbReference>
<dbReference type="PANTHER" id="PTHR35005:SF1">
    <property type="entry name" value="2-AMINO-5-FORMYLAMINO-6-RIBOSYLAMINOPYRIMIDIN-4(3H)-ONE 5'-MONOPHOSPHATE DEFORMYLASE"/>
    <property type="match status" value="1"/>
</dbReference>
<keyword evidence="7" id="KW-1185">Reference proteome</keyword>
<evidence type="ECO:0000256" key="2">
    <source>
        <dbReference type="ARBA" id="ARBA00022723"/>
    </source>
</evidence>
<proteinExistence type="inferred from homology"/>
<dbReference type="GO" id="GO:0016811">
    <property type="term" value="F:hydrolase activity, acting on carbon-nitrogen (but not peptide) bonds, in linear amides"/>
    <property type="evidence" value="ECO:0007669"/>
    <property type="project" value="TreeGrafter"/>
</dbReference>
<comment type="caution">
    <text evidence="6">The sequence shown here is derived from an EMBL/GenBank/DDBJ whole genome shotgun (WGS) entry which is preliminary data.</text>
</comment>
<comment type="cofactor">
    <cofactor evidence="1">
        <name>Zn(2+)</name>
        <dbReference type="ChEBI" id="CHEBI:29105"/>
    </cofactor>
</comment>
<dbReference type="PANTHER" id="PTHR35005">
    <property type="entry name" value="3-DEHYDRO-SCYLLO-INOSOSE HYDROLASE"/>
    <property type="match status" value="1"/>
</dbReference>
<evidence type="ECO:0000256" key="1">
    <source>
        <dbReference type="ARBA" id="ARBA00001947"/>
    </source>
</evidence>
<protein>
    <submittedName>
        <fullName evidence="6">Creatinine amidohydrolase</fullName>
        <ecNumber evidence="6">3.5.2.10</ecNumber>
    </submittedName>
</protein>
<dbReference type="InterPro" id="IPR003785">
    <property type="entry name" value="Creatininase/forma_Hydrolase"/>
</dbReference>
<dbReference type="EMBL" id="JACCBV010000001">
    <property type="protein sequence ID" value="NYE18156.1"/>
    <property type="molecule type" value="Genomic_DNA"/>
</dbReference>
<keyword evidence="3 6" id="KW-0378">Hydrolase</keyword>
<dbReference type="AlphaFoldDB" id="A0A7Y9KI28"/>
<evidence type="ECO:0000313" key="6">
    <source>
        <dbReference type="EMBL" id="NYE18156.1"/>
    </source>
</evidence>
<dbReference type="InterPro" id="IPR024087">
    <property type="entry name" value="Creatininase-like_sf"/>
</dbReference>
<dbReference type="EC" id="3.5.2.10" evidence="6"/>
<comment type="similarity">
    <text evidence="5">Belongs to the creatininase superfamily.</text>
</comment>
<name>A0A7Y9KI28_9MICO</name>
<dbReference type="RefSeq" id="WP_179486635.1">
    <property type="nucleotide sequence ID" value="NZ_JACCBV010000001.1"/>
</dbReference>
<dbReference type="GO" id="GO:0046872">
    <property type="term" value="F:metal ion binding"/>
    <property type="evidence" value="ECO:0007669"/>
    <property type="project" value="UniProtKB-KW"/>
</dbReference>
<gene>
    <name evidence="6" type="ORF">BJ991_000184</name>
</gene>
<evidence type="ECO:0000256" key="5">
    <source>
        <dbReference type="ARBA" id="ARBA00024029"/>
    </source>
</evidence>
<dbReference type="GO" id="GO:0009231">
    <property type="term" value="P:riboflavin biosynthetic process"/>
    <property type="evidence" value="ECO:0007669"/>
    <property type="project" value="TreeGrafter"/>
</dbReference>
<reference evidence="6 7" key="1">
    <citation type="submission" date="2020-07" db="EMBL/GenBank/DDBJ databases">
        <title>Sequencing the genomes of 1000 actinobacteria strains.</title>
        <authorList>
            <person name="Klenk H.-P."/>
        </authorList>
    </citation>
    <scope>NUCLEOTIDE SEQUENCE [LARGE SCALE GENOMIC DNA]</scope>
    <source>
        <strain evidence="6 7">DSM 24662</strain>
    </source>
</reference>
<dbReference type="GO" id="GO:0047789">
    <property type="term" value="F:creatininase activity"/>
    <property type="evidence" value="ECO:0007669"/>
    <property type="project" value="UniProtKB-EC"/>
</dbReference>
<organism evidence="6 7">
    <name type="scientific">Microbacterium immunditiarum</name>
    <dbReference type="NCBI Taxonomy" id="337480"/>
    <lineage>
        <taxon>Bacteria</taxon>
        <taxon>Bacillati</taxon>
        <taxon>Actinomycetota</taxon>
        <taxon>Actinomycetes</taxon>
        <taxon>Micrococcales</taxon>
        <taxon>Microbacteriaceae</taxon>
        <taxon>Microbacterium</taxon>
    </lineage>
</organism>
<dbReference type="NCBIfam" id="TIGR03964">
    <property type="entry name" value="mycofact_creat"/>
    <property type="match status" value="1"/>
</dbReference>
<sequence>MADSPHLASRTWPEVPRGLLLVPLGSTEQHGPHLPLSTDTFIAAAVADDLATRWRERGRAVIVAPPFVFGASGEHQGFAGTVSLGTAALAFALLEIGRSSSEWAERIVFVNGHGGNLEALRDAVPTLRSEGRDAAWLPCALERGADAHAGFDETSLMLHLWPAHVRLDLAEPGATAPIAELLPRLRTEGVKGVAPNGVLGDPSGASAEHGARLFAGLSDAAWRRLSTGTIADSGCLTPGPVG</sequence>
<dbReference type="Gene3D" id="3.40.50.10310">
    <property type="entry name" value="Creatininase"/>
    <property type="match status" value="1"/>
</dbReference>
<evidence type="ECO:0000256" key="3">
    <source>
        <dbReference type="ARBA" id="ARBA00022801"/>
    </source>
</evidence>
<dbReference type="SUPFAM" id="SSF102215">
    <property type="entry name" value="Creatininase"/>
    <property type="match status" value="1"/>
</dbReference>